<comment type="pathway">
    <text evidence="1 7">Glycan metabolism; pectin degradation; 2-dehydro-3-deoxy-D-gluconate from pectin: step 1/5.</text>
</comment>
<accession>A0A7J7L0K9</accession>
<comment type="similarity">
    <text evidence="2">In the N-terminal section; belongs to the PMEI family.</text>
</comment>
<dbReference type="GO" id="GO:0045490">
    <property type="term" value="P:pectin catabolic process"/>
    <property type="evidence" value="ECO:0007669"/>
    <property type="project" value="UniProtKB-UniRule"/>
</dbReference>
<dbReference type="CDD" id="cd15798">
    <property type="entry name" value="PMEI-like_3"/>
    <property type="match status" value="1"/>
</dbReference>
<dbReference type="Pfam" id="PF04043">
    <property type="entry name" value="PMEI"/>
    <property type="match status" value="1"/>
</dbReference>
<dbReference type="NCBIfam" id="TIGR01614">
    <property type="entry name" value="PME_inhib"/>
    <property type="match status" value="1"/>
</dbReference>
<protein>
    <recommendedName>
        <fullName evidence="7">Pectinesterase</fullName>
        <ecNumber evidence="7">3.1.1.11</ecNumber>
    </recommendedName>
</protein>
<comment type="catalytic activity">
    <reaction evidence="7">
        <text>[(1-&gt;4)-alpha-D-galacturonosyl methyl ester](n) + n H2O = [(1-&gt;4)-alpha-D-galacturonosyl](n) + n methanol + n H(+)</text>
        <dbReference type="Rhea" id="RHEA:22380"/>
        <dbReference type="Rhea" id="RHEA-COMP:14570"/>
        <dbReference type="Rhea" id="RHEA-COMP:14573"/>
        <dbReference type="ChEBI" id="CHEBI:15377"/>
        <dbReference type="ChEBI" id="CHEBI:15378"/>
        <dbReference type="ChEBI" id="CHEBI:17790"/>
        <dbReference type="ChEBI" id="CHEBI:140522"/>
        <dbReference type="ChEBI" id="CHEBI:140523"/>
        <dbReference type="EC" id="3.1.1.11"/>
    </reaction>
</comment>
<dbReference type="InterPro" id="IPR033131">
    <property type="entry name" value="Pectinesterase_Asp_AS"/>
</dbReference>
<evidence type="ECO:0000256" key="5">
    <source>
        <dbReference type="ARBA" id="ARBA00023085"/>
    </source>
</evidence>
<feature type="signal peptide" evidence="7">
    <location>
        <begin position="1"/>
        <end position="24"/>
    </location>
</feature>
<feature type="chain" id="PRO_5029939778" description="Pectinesterase" evidence="7">
    <location>
        <begin position="25"/>
        <end position="577"/>
    </location>
</feature>
<dbReference type="SMART" id="SM00856">
    <property type="entry name" value="PMEI"/>
    <property type="match status" value="1"/>
</dbReference>
<evidence type="ECO:0000256" key="4">
    <source>
        <dbReference type="ARBA" id="ARBA00022801"/>
    </source>
</evidence>
<name>A0A7J7L0K9_9MAGN</name>
<sequence length="577" mass="64443">MASSSKRNLIVSLFILLVVLSLSATLIQQQYPTTTTLTTTTTTMRRNGRHLSETTTMVVSNTCSKTEFPTRCVNSLLKHISESKSDSVLVKISEFDLVHISVNMTVQSVSRAFYSISTISNLEMDTRVRSAYDSCIELIDDSLDQLSRSLVSVSSNGGGSSSTRDDVLTWLSAALTNHDTCTEGFEPVNGFVKDHVVDQLSELSELVSNCLALFAVSPGKDKDFAGIPIQDRRRKLLNSNFPAWVKSRERKLLDTPVSALKADIVVSKNGNGTYKTIGEAIHAAPEYSNRRIIIYIKTGRYEEEILKVGRKKKYLMFVGDGKGKTVISGGKSVYNNLTTFRTASFAATGEGFMARDITFENWAGPEKHQAVALRLGADHSVIYRCNIIGYQDTLYVHSQRMFFRECDVWGTVDFIFGNAAVVFQNCSLYGRKPLFNQKITFTAQNRKDKLQNSGISIHQCRILPAQDLEPVKYSVMSFLGRPWKLYSRVVVMQSYIGDFIQPRGWLEWNYTFALDTLYYGEYLNYGPGAALGKRVNWPGYHVIKSTGEAKQFTVQEFILGSSWLPSTGVTYLAGLSV</sequence>
<dbReference type="PROSITE" id="PS00503">
    <property type="entry name" value="PECTINESTERASE_2"/>
    <property type="match status" value="1"/>
</dbReference>
<organism evidence="9 10">
    <name type="scientific">Kingdonia uniflora</name>
    <dbReference type="NCBI Taxonomy" id="39325"/>
    <lineage>
        <taxon>Eukaryota</taxon>
        <taxon>Viridiplantae</taxon>
        <taxon>Streptophyta</taxon>
        <taxon>Embryophyta</taxon>
        <taxon>Tracheophyta</taxon>
        <taxon>Spermatophyta</taxon>
        <taxon>Magnoliopsida</taxon>
        <taxon>Ranunculales</taxon>
        <taxon>Circaeasteraceae</taxon>
        <taxon>Kingdonia</taxon>
    </lineage>
</organism>
<dbReference type="InterPro" id="IPR006501">
    <property type="entry name" value="Pectinesterase_inhib_dom"/>
</dbReference>
<dbReference type="AlphaFoldDB" id="A0A7J7L0K9"/>
<comment type="caution">
    <text evidence="9">The sequence shown here is derived from an EMBL/GenBank/DDBJ whole genome shotgun (WGS) entry which is preliminary data.</text>
</comment>
<evidence type="ECO:0000256" key="3">
    <source>
        <dbReference type="ARBA" id="ARBA00007786"/>
    </source>
</evidence>
<dbReference type="InterPro" id="IPR012334">
    <property type="entry name" value="Pectin_lyas_fold"/>
</dbReference>
<dbReference type="Gene3D" id="1.20.140.40">
    <property type="entry name" value="Invertase/pectin methylesterase inhibitor family protein"/>
    <property type="match status" value="1"/>
</dbReference>
<dbReference type="InterPro" id="IPR035513">
    <property type="entry name" value="Invertase/methylesterase_inhib"/>
</dbReference>
<dbReference type="UniPathway" id="UPA00545">
    <property type="reaction ID" value="UER00823"/>
</dbReference>
<dbReference type="SUPFAM" id="SSF51126">
    <property type="entry name" value="Pectin lyase-like"/>
    <property type="match status" value="1"/>
</dbReference>
<proteinExistence type="inferred from homology"/>
<dbReference type="EC" id="3.1.1.11" evidence="7"/>
<dbReference type="PANTHER" id="PTHR31707">
    <property type="entry name" value="PECTINESTERASE"/>
    <property type="match status" value="1"/>
</dbReference>
<evidence type="ECO:0000256" key="2">
    <source>
        <dbReference type="ARBA" id="ARBA00006027"/>
    </source>
</evidence>
<dbReference type="GO" id="GO:0004857">
    <property type="term" value="F:enzyme inhibitor activity"/>
    <property type="evidence" value="ECO:0007669"/>
    <property type="project" value="InterPro"/>
</dbReference>
<evidence type="ECO:0000313" key="9">
    <source>
        <dbReference type="EMBL" id="KAF6136151.1"/>
    </source>
</evidence>
<dbReference type="Gene3D" id="2.160.20.10">
    <property type="entry name" value="Single-stranded right-handed beta-helix, Pectin lyase-like"/>
    <property type="match status" value="1"/>
</dbReference>
<evidence type="ECO:0000256" key="1">
    <source>
        <dbReference type="ARBA" id="ARBA00005184"/>
    </source>
</evidence>
<feature type="active site" evidence="6">
    <location>
        <position position="413"/>
    </location>
</feature>
<reference evidence="9 10" key="1">
    <citation type="journal article" date="2020" name="IScience">
        <title>Genome Sequencing of the Endangered Kingdonia uniflora (Circaeasteraceae, Ranunculales) Reveals Potential Mechanisms of Evolutionary Specialization.</title>
        <authorList>
            <person name="Sun Y."/>
            <person name="Deng T."/>
            <person name="Zhang A."/>
            <person name="Moore M.J."/>
            <person name="Landis J.B."/>
            <person name="Lin N."/>
            <person name="Zhang H."/>
            <person name="Zhang X."/>
            <person name="Huang J."/>
            <person name="Zhang X."/>
            <person name="Sun H."/>
            <person name="Wang H."/>
        </authorList>
    </citation>
    <scope>NUCLEOTIDE SEQUENCE [LARGE SCALE GENOMIC DNA]</scope>
    <source>
        <strain evidence="9">TB1705</strain>
        <tissue evidence="9">Leaf</tissue>
    </source>
</reference>
<keyword evidence="4 7" id="KW-0378">Hydrolase</keyword>
<dbReference type="EMBL" id="JACGCM010002755">
    <property type="protein sequence ID" value="KAF6136151.1"/>
    <property type="molecule type" value="Genomic_DNA"/>
</dbReference>
<evidence type="ECO:0000259" key="8">
    <source>
        <dbReference type="SMART" id="SM00856"/>
    </source>
</evidence>
<evidence type="ECO:0000256" key="7">
    <source>
        <dbReference type="RuleBase" id="RU000589"/>
    </source>
</evidence>
<keyword evidence="7" id="KW-0732">Signal</keyword>
<dbReference type="OrthoDB" id="2019149at2759"/>
<dbReference type="InterPro" id="IPR011050">
    <property type="entry name" value="Pectin_lyase_fold/virulence"/>
</dbReference>
<evidence type="ECO:0000313" key="10">
    <source>
        <dbReference type="Proteomes" id="UP000541444"/>
    </source>
</evidence>
<dbReference type="FunFam" id="2.160.20.10:FF:000001">
    <property type="entry name" value="Pectinesterase"/>
    <property type="match status" value="1"/>
</dbReference>
<evidence type="ECO:0000256" key="6">
    <source>
        <dbReference type="PROSITE-ProRule" id="PRU10040"/>
    </source>
</evidence>
<dbReference type="Proteomes" id="UP000541444">
    <property type="component" value="Unassembled WGS sequence"/>
</dbReference>
<dbReference type="GO" id="GO:0042545">
    <property type="term" value="P:cell wall modification"/>
    <property type="evidence" value="ECO:0007669"/>
    <property type="project" value="UniProtKB-UniRule"/>
</dbReference>
<gene>
    <name evidence="9" type="ORF">GIB67_001560</name>
</gene>
<keyword evidence="10" id="KW-1185">Reference proteome</keyword>
<dbReference type="InterPro" id="IPR000070">
    <property type="entry name" value="Pectinesterase_cat"/>
</dbReference>
<keyword evidence="5 7" id="KW-0063">Aspartyl esterase</keyword>
<dbReference type="Pfam" id="PF01095">
    <property type="entry name" value="Pectinesterase"/>
    <property type="match status" value="1"/>
</dbReference>
<feature type="domain" description="Pectinesterase inhibitor" evidence="8">
    <location>
        <begin position="54"/>
        <end position="213"/>
    </location>
</feature>
<comment type="similarity">
    <text evidence="3">In the C-terminal section; belongs to the pectinesterase family.</text>
</comment>
<dbReference type="SUPFAM" id="SSF101148">
    <property type="entry name" value="Plant invertase/pectin methylesterase inhibitor"/>
    <property type="match status" value="1"/>
</dbReference>
<dbReference type="GO" id="GO:0030599">
    <property type="term" value="F:pectinesterase activity"/>
    <property type="evidence" value="ECO:0007669"/>
    <property type="project" value="UniProtKB-UniRule"/>
</dbReference>